<evidence type="ECO:0000256" key="10">
    <source>
        <dbReference type="ARBA" id="ARBA00023136"/>
    </source>
</evidence>
<keyword evidence="5" id="KW-0812">Transmembrane</keyword>
<evidence type="ECO:0000256" key="4">
    <source>
        <dbReference type="ARBA" id="ARBA00022538"/>
    </source>
</evidence>
<dbReference type="Pfam" id="PF05197">
    <property type="entry name" value="TRIC"/>
    <property type="match status" value="1"/>
</dbReference>
<feature type="region of interest" description="Disordered" evidence="12">
    <location>
        <begin position="233"/>
        <end position="256"/>
    </location>
</feature>
<keyword evidence="7" id="KW-0630">Potassium</keyword>
<reference evidence="16" key="1">
    <citation type="submission" date="2017-01" db="EMBL/GenBank/DDBJ databases">
        <authorList>
            <person name="Wang Y."/>
            <person name="White M."/>
            <person name="Kvist S."/>
            <person name="Moncalvo J.-M."/>
        </authorList>
    </citation>
    <scope>NUCLEOTIDE SEQUENCE [LARGE SCALE GENOMIC DNA]</scope>
    <source>
        <strain evidence="16">COL-18-3</strain>
    </source>
</reference>
<evidence type="ECO:0000256" key="12">
    <source>
        <dbReference type="SAM" id="MobiDB-lite"/>
    </source>
</evidence>
<dbReference type="AlphaFoldDB" id="A0A1R1PVB3"/>
<proteinExistence type="inferred from homology"/>
<keyword evidence="10" id="KW-0472">Membrane</keyword>
<dbReference type="GO" id="GO:0016020">
    <property type="term" value="C:membrane"/>
    <property type="evidence" value="ECO:0007669"/>
    <property type="project" value="InterPro"/>
</dbReference>
<sequence>MHPCFNFVALFLGLPQPWLESNTALLVNTIAYFIVNQSPGDIVYNFLESVAPIGDLIMFTLDGLQKGYNITNGGVDLVRLKMKGQAVSNSLPGMAIIAMLSGSGGGVIADFFNLTSNTWQFRTPTILTQNSSPSPSPLPPVGASRFTKFQLPLNYDMKISLFAGLTYILSARLWTFSEHAPNFALSGIIDAFIDQILPRLTEKEARLVVGTMVATLNGYGSYIQHCNFMRIKNSSKSNQPSEKNQNVKKPESKKSK</sequence>
<name>A0A1R1PVB3_ZANCU</name>
<keyword evidence="6" id="KW-0631">Potassium channel</keyword>
<dbReference type="EMBL" id="LSSK01001441">
    <property type="protein sequence ID" value="OMH79716.1"/>
    <property type="molecule type" value="Genomic_DNA"/>
</dbReference>
<accession>A0A1R1PVB3</accession>
<evidence type="ECO:0000256" key="9">
    <source>
        <dbReference type="ARBA" id="ARBA00023065"/>
    </source>
</evidence>
<comment type="similarity">
    <text evidence="2">Belongs to the TMEM38 family.</text>
</comment>
<evidence type="ECO:0000256" key="5">
    <source>
        <dbReference type="ARBA" id="ARBA00022692"/>
    </source>
</evidence>
<evidence type="ECO:0000256" key="7">
    <source>
        <dbReference type="ARBA" id="ARBA00022958"/>
    </source>
</evidence>
<evidence type="ECO:0000313" key="14">
    <source>
        <dbReference type="EMBL" id="OMH79716.1"/>
    </source>
</evidence>
<protein>
    <submittedName>
        <fullName evidence="15">Uncharacterized protein</fullName>
    </submittedName>
</protein>
<keyword evidence="16" id="KW-1185">Reference proteome</keyword>
<organism evidence="15 16">
    <name type="scientific">Zancudomyces culisetae</name>
    <name type="common">Gut fungus</name>
    <name type="synonym">Smittium culisetae</name>
    <dbReference type="NCBI Taxonomy" id="1213189"/>
    <lineage>
        <taxon>Eukaryota</taxon>
        <taxon>Fungi</taxon>
        <taxon>Fungi incertae sedis</taxon>
        <taxon>Zoopagomycota</taxon>
        <taxon>Kickxellomycotina</taxon>
        <taxon>Harpellomycetes</taxon>
        <taxon>Harpellales</taxon>
        <taxon>Legeriomycetaceae</taxon>
        <taxon>Zancudomyces</taxon>
    </lineage>
</organism>
<keyword evidence="13" id="KW-0732">Signal</keyword>
<comment type="caution">
    <text evidence="15">The sequence shown here is derived from an EMBL/GenBank/DDBJ whole genome shotgun (WGS) entry which is preliminary data.</text>
</comment>
<evidence type="ECO:0000256" key="2">
    <source>
        <dbReference type="ARBA" id="ARBA00005766"/>
    </source>
</evidence>
<gene>
    <name evidence="15" type="ORF">AX774_g1602</name>
    <name evidence="14" type="ORF">AX774_g6866</name>
</gene>
<keyword evidence="11" id="KW-0407">Ion channel</keyword>
<feature type="chain" id="PRO_5015068968" evidence="13">
    <location>
        <begin position="21"/>
        <end position="256"/>
    </location>
</feature>
<dbReference type="InterPro" id="IPR007866">
    <property type="entry name" value="TRIC_channel"/>
</dbReference>
<evidence type="ECO:0000313" key="16">
    <source>
        <dbReference type="Proteomes" id="UP000188320"/>
    </source>
</evidence>
<evidence type="ECO:0000256" key="3">
    <source>
        <dbReference type="ARBA" id="ARBA00022448"/>
    </source>
</evidence>
<reference evidence="15" key="2">
    <citation type="submission" date="2017-01" db="EMBL/GenBank/DDBJ databases">
        <authorList>
            <person name="Mah S.A."/>
            <person name="Swanson W.J."/>
            <person name="Moy G.W."/>
            <person name="Vacquier V.D."/>
        </authorList>
    </citation>
    <scope>NUCLEOTIDE SEQUENCE [LARGE SCALE GENOMIC DNA]</scope>
    <source>
        <strain evidence="15">COL-18-3</strain>
    </source>
</reference>
<dbReference type="OrthoDB" id="206005at2759"/>
<evidence type="ECO:0000256" key="1">
    <source>
        <dbReference type="ARBA" id="ARBA00004127"/>
    </source>
</evidence>
<dbReference type="GO" id="GO:0005267">
    <property type="term" value="F:potassium channel activity"/>
    <property type="evidence" value="ECO:0007669"/>
    <property type="project" value="UniProtKB-KW"/>
</dbReference>
<dbReference type="GO" id="GO:0042802">
    <property type="term" value="F:identical protein binding"/>
    <property type="evidence" value="ECO:0007669"/>
    <property type="project" value="InterPro"/>
</dbReference>
<keyword evidence="4" id="KW-0633">Potassium transport</keyword>
<dbReference type="EMBL" id="LSSK01000136">
    <property type="protein sequence ID" value="OMH84869.1"/>
    <property type="molecule type" value="Genomic_DNA"/>
</dbReference>
<evidence type="ECO:0000313" key="15">
    <source>
        <dbReference type="EMBL" id="OMH84869.1"/>
    </source>
</evidence>
<evidence type="ECO:0000256" key="8">
    <source>
        <dbReference type="ARBA" id="ARBA00022989"/>
    </source>
</evidence>
<dbReference type="Proteomes" id="UP000188320">
    <property type="component" value="Unassembled WGS sequence"/>
</dbReference>
<keyword evidence="8" id="KW-1133">Transmembrane helix</keyword>
<feature type="compositionally biased region" description="Polar residues" evidence="12">
    <location>
        <begin position="233"/>
        <end position="244"/>
    </location>
</feature>
<feature type="signal peptide" evidence="13">
    <location>
        <begin position="1"/>
        <end position="20"/>
    </location>
</feature>
<evidence type="ECO:0000256" key="6">
    <source>
        <dbReference type="ARBA" id="ARBA00022826"/>
    </source>
</evidence>
<keyword evidence="3" id="KW-0813">Transport</keyword>
<keyword evidence="9" id="KW-0406">Ion transport</keyword>
<dbReference type="GO" id="GO:0012505">
    <property type="term" value="C:endomembrane system"/>
    <property type="evidence" value="ECO:0007669"/>
    <property type="project" value="UniProtKB-SubCell"/>
</dbReference>
<evidence type="ECO:0000256" key="11">
    <source>
        <dbReference type="ARBA" id="ARBA00023303"/>
    </source>
</evidence>
<evidence type="ECO:0000256" key="13">
    <source>
        <dbReference type="SAM" id="SignalP"/>
    </source>
</evidence>
<comment type="subcellular location">
    <subcellularLocation>
        <location evidence="1">Endomembrane system</location>
        <topology evidence="1">Multi-pass membrane protein</topology>
    </subcellularLocation>
</comment>